<evidence type="ECO:0000256" key="12">
    <source>
        <dbReference type="SAM" id="MobiDB-lite"/>
    </source>
</evidence>
<organism evidence="15">
    <name type="scientific">Boleophthalmus pectinirostris</name>
    <name type="common">Great blue-spotted mudskipper</name>
    <name type="synonym">Gobius pectinirostris</name>
    <dbReference type="NCBI Taxonomy" id="150288"/>
    <lineage>
        <taxon>Eukaryota</taxon>
        <taxon>Metazoa</taxon>
        <taxon>Chordata</taxon>
        <taxon>Craniata</taxon>
        <taxon>Vertebrata</taxon>
        <taxon>Euteleostomi</taxon>
        <taxon>Actinopterygii</taxon>
        <taxon>Neopterygii</taxon>
        <taxon>Teleostei</taxon>
        <taxon>Neoteleostei</taxon>
        <taxon>Acanthomorphata</taxon>
        <taxon>Gobiaria</taxon>
        <taxon>Gobiiformes</taxon>
        <taxon>Gobioidei</taxon>
        <taxon>Gobiidae</taxon>
        <taxon>Oxudercinae</taxon>
        <taxon>Boleophthalmus</taxon>
    </lineage>
</organism>
<dbReference type="InterPro" id="IPR008146">
    <property type="entry name" value="Gln_synth_cat_dom"/>
</dbReference>
<dbReference type="SMART" id="SM01230">
    <property type="entry name" value="Gln-synt_C"/>
    <property type="match status" value="1"/>
</dbReference>
<keyword evidence="8 11" id="KW-0067">ATP-binding</keyword>
<comment type="subcellular location">
    <subcellularLocation>
        <location evidence="1">Cytoplasm</location>
    </subcellularLocation>
</comment>
<evidence type="ECO:0000259" key="13">
    <source>
        <dbReference type="PROSITE" id="PS51986"/>
    </source>
</evidence>
<evidence type="ECO:0000256" key="2">
    <source>
        <dbReference type="ARBA" id="ARBA00009897"/>
    </source>
</evidence>
<reference evidence="15" key="1">
    <citation type="submission" date="2015-12" db="EMBL/GenBank/DDBJ databases">
        <title>Transcriptomic supports of tolerance to high environment ammonia in mudskippers.</title>
        <authorList>
            <person name="Ruan Z."/>
            <person name="Shi Q."/>
            <person name="You X."/>
        </authorList>
    </citation>
    <scope>NUCLEOTIDE SEQUENCE</scope>
</reference>
<dbReference type="Gene3D" id="3.10.20.70">
    <property type="entry name" value="Glutamine synthetase, N-terminal domain"/>
    <property type="match status" value="1"/>
</dbReference>
<name>A0A191XX86_BOLPE</name>
<sequence length="382" mass="43707">METMSVSSQLNKSVRQQYMNLPQGDKCQVTYVWIDGSGEGLRNKTRTLAHEPKTIQEIPEWNFDGSSTYQAEGSNSDMYLIPVAMFRDPFTLDPNKLVLCEVLKYNRLPAETNHRARCRKIMEQVKDEMIWFGMEQEYTLYGTDGHPFGWPKNGYPKPQGPYYCGVGAGCAYGRDIVECHYKACLYAGVNIYGTNAEVMPSQWEFQIGPCEGLDMGDHLWMARFLLHRVCEDFGVVSTLDPKPMMGNWNGAGCHTNVSTKAMREEGGLKFIEEATEKLAKRHEKHIQLYDPNGGRDNQRRLTGHHETSSIHDFSTGVANRAASIRIPRHVGQEKRGYFEDRRPAANCDPYSVTMILAETMLIDPDEQDKEYDFEKEYMFDKE</sequence>
<dbReference type="PROSITE" id="PS00181">
    <property type="entry name" value="GLNA_ATP"/>
    <property type="match status" value="1"/>
</dbReference>
<dbReference type="GO" id="GO:0006542">
    <property type="term" value="P:glutamine biosynthetic process"/>
    <property type="evidence" value="ECO:0007669"/>
    <property type="project" value="InterPro"/>
</dbReference>
<evidence type="ECO:0000256" key="7">
    <source>
        <dbReference type="ARBA" id="ARBA00022741"/>
    </source>
</evidence>
<evidence type="ECO:0000313" key="15">
    <source>
        <dbReference type="EMBL" id="ANJ45166.1"/>
    </source>
</evidence>
<dbReference type="Pfam" id="PF00120">
    <property type="entry name" value="Gln-synt_C"/>
    <property type="match status" value="1"/>
</dbReference>
<dbReference type="PROSITE" id="PS00180">
    <property type="entry name" value="GLNA_1"/>
    <property type="match status" value="1"/>
</dbReference>
<comment type="similarity">
    <text evidence="2 9 10">Belongs to the glutamine synthetase family.</text>
</comment>
<dbReference type="PROSITE" id="PS51986">
    <property type="entry name" value="GS_BETA_GRASP"/>
    <property type="match status" value="1"/>
</dbReference>
<evidence type="ECO:0000256" key="5">
    <source>
        <dbReference type="ARBA" id="ARBA00022490"/>
    </source>
</evidence>
<dbReference type="InterPro" id="IPR014746">
    <property type="entry name" value="Gln_synth/guanido_kin_cat_dom"/>
</dbReference>
<dbReference type="FunFam" id="3.30.590.10:FF:000011">
    <property type="entry name" value="Glutamine synthetase"/>
    <property type="match status" value="1"/>
</dbReference>
<evidence type="ECO:0000256" key="11">
    <source>
        <dbReference type="RuleBase" id="RU004356"/>
    </source>
</evidence>
<feature type="domain" description="GS catalytic" evidence="14">
    <location>
        <begin position="114"/>
        <end position="382"/>
    </location>
</feature>
<dbReference type="InterPro" id="IPR008147">
    <property type="entry name" value="Gln_synt_N"/>
</dbReference>
<proteinExistence type="evidence at transcript level"/>
<dbReference type="EMBL" id="KU229871">
    <property type="protein sequence ID" value="ANJ45166.1"/>
    <property type="molecule type" value="mRNA"/>
</dbReference>
<evidence type="ECO:0000256" key="3">
    <source>
        <dbReference type="ARBA" id="ARBA00012937"/>
    </source>
</evidence>
<keyword evidence="6 11" id="KW-0436">Ligase</keyword>
<dbReference type="Pfam" id="PF03951">
    <property type="entry name" value="Gln-synt_N"/>
    <property type="match status" value="1"/>
</dbReference>
<accession>A0A191XX86</accession>
<keyword evidence="5" id="KW-0963">Cytoplasm</keyword>
<evidence type="ECO:0000259" key="14">
    <source>
        <dbReference type="PROSITE" id="PS51987"/>
    </source>
</evidence>
<dbReference type="EC" id="6.3.1.2" evidence="3 11"/>
<evidence type="ECO:0000256" key="6">
    <source>
        <dbReference type="ARBA" id="ARBA00022598"/>
    </source>
</evidence>
<dbReference type="PANTHER" id="PTHR20852">
    <property type="entry name" value="GLUTAMINE SYNTHETASE"/>
    <property type="match status" value="1"/>
</dbReference>
<dbReference type="GO" id="GO:0005737">
    <property type="term" value="C:cytoplasm"/>
    <property type="evidence" value="ECO:0007669"/>
    <property type="project" value="UniProtKB-SubCell"/>
</dbReference>
<dbReference type="FunFam" id="3.10.20.70:FF:000004">
    <property type="entry name" value="Glutamine synthetase"/>
    <property type="match status" value="1"/>
</dbReference>
<feature type="region of interest" description="Disordered" evidence="12">
    <location>
        <begin position="288"/>
        <end position="312"/>
    </location>
</feature>
<dbReference type="SUPFAM" id="SSF54368">
    <property type="entry name" value="Glutamine synthetase, N-terminal domain"/>
    <property type="match status" value="1"/>
</dbReference>
<dbReference type="GO" id="GO:0004356">
    <property type="term" value="F:glutamine synthetase activity"/>
    <property type="evidence" value="ECO:0007669"/>
    <property type="project" value="UniProtKB-EC"/>
</dbReference>
<dbReference type="GO" id="GO:0005524">
    <property type="term" value="F:ATP binding"/>
    <property type="evidence" value="ECO:0007669"/>
    <property type="project" value="UniProtKB-KW"/>
</dbReference>
<dbReference type="InterPro" id="IPR027302">
    <property type="entry name" value="Gln_synth_N_conserv_site"/>
</dbReference>
<evidence type="ECO:0000256" key="4">
    <source>
        <dbReference type="ARBA" id="ARBA00021364"/>
    </source>
</evidence>
<evidence type="ECO:0000256" key="8">
    <source>
        <dbReference type="ARBA" id="ARBA00022840"/>
    </source>
</evidence>
<dbReference type="OrthoDB" id="1936100at2759"/>
<dbReference type="PANTHER" id="PTHR20852:SF43">
    <property type="entry name" value="GLUTAMINE SYNTHETASE"/>
    <property type="match status" value="1"/>
</dbReference>
<gene>
    <name evidence="15" type="primary">gs</name>
</gene>
<dbReference type="Gene3D" id="3.30.590.10">
    <property type="entry name" value="Glutamine synthetase/guanido kinase, catalytic domain"/>
    <property type="match status" value="1"/>
</dbReference>
<feature type="domain" description="GS beta-grasp" evidence="13">
    <location>
        <begin position="27"/>
        <end position="107"/>
    </location>
</feature>
<protein>
    <recommendedName>
        <fullName evidence="4 11">Glutamine synthetase</fullName>
        <ecNumber evidence="3 11">6.3.1.2</ecNumber>
    </recommendedName>
</protein>
<dbReference type="InterPro" id="IPR050292">
    <property type="entry name" value="Glutamine_Synthetase"/>
</dbReference>
<dbReference type="InterPro" id="IPR036651">
    <property type="entry name" value="Gln_synt_N_sf"/>
</dbReference>
<evidence type="ECO:0000256" key="10">
    <source>
        <dbReference type="RuleBase" id="RU000384"/>
    </source>
</evidence>
<evidence type="ECO:0000256" key="9">
    <source>
        <dbReference type="PROSITE-ProRule" id="PRU01330"/>
    </source>
</evidence>
<dbReference type="PROSITE" id="PS51987">
    <property type="entry name" value="GS_CATALYTIC"/>
    <property type="match status" value="1"/>
</dbReference>
<dbReference type="AlphaFoldDB" id="A0A191XX86"/>
<evidence type="ECO:0000256" key="1">
    <source>
        <dbReference type="ARBA" id="ARBA00004496"/>
    </source>
</evidence>
<comment type="catalytic activity">
    <reaction evidence="11">
        <text>L-glutamate + NH4(+) + ATP = L-glutamine + ADP + phosphate + H(+)</text>
        <dbReference type="Rhea" id="RHEA:16169"/>
        <dbReference type="ChEBI" id="CHEBI:15378"/>
        <dbReference type="ChEBI" id="CHEBI:28938"/>
        <dbReference type="ChEBI" id="CHEBI:29985"/>
        <dbReference type="ChEBI" id="CHEBI:30616"/>
        <dbReference type="ChEBI" id="CHEBI:43474"/>
        <dbReference type="ChEBI" id="CHEBI:58359"/>
        <dbReference type="ChEBI" id="CHEBI:456216"/>
        <dbReference type="EC" id="6.3.1.2"/>
    </reaction>
</comment>
<dbReference type="SUPFAM" id="SSF55931">
    <property type="entry name" value="Glutamine synthetase/guanido kinase"/>
    <property type="match status" value="1"/>
</dbReference>
<feature type="compositionally biased region" description="Basic and acidic residues" evidence="12">
    <location>
        <begin position="296"/>
        <end position="309"/>
    </location>
</feature>
<keyword evidence="7 11" id="KW-0547">Nucleotide-binding</keyword>
<dbReference type="InterPro" id="IPR027303">
    <property type="entry name" value="Gln_synth_gly_rich_site"/>
</dbReference>